<name>A0A1I6P1X5_9BACI</name>
<dbReference type="EMBL" id="FPAI01000001">
    <property type="protein sequence ID" value="SFS34078.1"/>
    <property type="molecule type" value="Genomic_DNA"/>
</dbReference>
<keyword evidence="5" id="KW-1185">Reference proteome</keyword>
<dbReference type="InterPro" id="IPR050312">
    <property type="entry name" value="IolE/XylAMocC-like"/>
</dbReference>
<evidence type="ECO:0000259" key="1">
    <source>
        <dbReference type="Pfam" id="PF01261"/>
    </source>
</evidence>
<dbReference type="EMBL" id="BJWJ01000001">
    <property type="protein sequence ID" value="GEM03183.1"/>
    <property type="molecule type" value="Genomic_DNA"/>
</dbReference>
<dbReference type="Proteomes" id="UP000199139">
    <property type="component" value="Unassembled WGS sequence"/>
</dbReference>
<dbReference type="InterPro" id="IPR036237">
    <property type="entry name" value="Xyl_isomerase-like_sf"/>
</dbReference>
<dbReference type="InterPro" id="IPR013022">
    <property type="entry name" value="Xyl_isomerase-like_TIM-brl"/>
</dbReference>
<evidence type="ECO:0000313" key="3">
    <source>
        <dbReference type="EMBL" id="SFS34078.1"/>
    </source>
</evidence>
<proteinExistence type="predicted"/>
<dbReference type="OrthoDB" id="256906at2"/>
<dbReference type="Proteomes" id="UP000321773">
    <property type="component" value="Unassembled WGS sequence"/>
</dbReference>
<dbReference type="PANTHER" id="PTHR12110">
    <property type="entry name" value="HYDROXYPYRUVATE ISOMERASE"/>
    <property type="match status" value="1"/>
</dbReference>
<reference evidence="2 5" key="2">
    <citation type="submission" date="2019-07" db="EMBL/GenBank/DDBJ databases">
        <title>Whole genome shotgun sequence of Halolactibacillus miurensis NBRC 100873.</title>
        <authorList>
            <person name="Hosoyama A."/>
            <person name="Uohara A."/>
            <person name="Ohji S."/>
            <person name="Ichikawa N."/>
        </authorList>
    </citation>
    <scope>NUCLEOTIDE SEQUENCE [LARGE SCALE GENOMIC DNA]</scope>
    <source>
        <strain evidence="2 5">NBRC 100873</strain>
    </source>
</reference>
<sequence length="291" mass="32655">MKLGISSYSLQQEMNQGSMSMLDVMDWVKQQGASHVEIVPLHVDLLDTPSLVHDIKEQAKALNLALSNYAIGSNLLQQGDDLRKELDRIKAHVDIAHALGVKNMRFDVGFLSKEESTIIRFNKELPKIVSACQEIADYAKRYPLTVTIENHGYFVQHSDRIITILNQVNRDNFKLTLDVGNFLCADESPLLAVKKCLPYASMIHLKDFYYRETGVALGEGFFETINNNQLRGAVTGHGDIPLRTIIGEIVASDYDGDVSIEFEGIEPCLMATQTALKLMTTYQQLEERSCE</sequence>
<dbReference type="PANTHER" id="PTHR12110:SF53">
    <property type="entry name" value="BLR5974 PROTEIN"/>
    <property type="match status" value="1"/>
</dbReference>
<gene>
    <name evidence="2" type="ORF">HMI01_01710</name>
    <name evidence="3" type="ORF">SAMN05421668_101137</name>
</gene>
<feature type="domain" description="Xylose isomerase-like TIM barrel" evidence="1">
    <location>
        <begin position="26"/>
        <end position="264"/>
    </location>
</feature>
<dbReference type="SUPFAM" id="SSF51658">
    <property type="entry name" value="Xylose isomerase-like"/>
    <property type="match status" value="1"/>
</dbReference>
<keyword evidence="3" id="KW-0413">Isomerase</keyword>
<dbReference type="AlphaFoldDB" id="A0A1I6P1X5"/>
<dbReference type="Pfam" id="PF01261">
    <property type="entry name" value="AP_endonuc_2"/>
    <property type="match status" value="1"/>
</dbReference>
<evidence type="ECO:0000313" key="4">
    <source>
        <dbReference type="Proteomes" id="UP000199139"/>
    </source>
</evidence>
<dbReference type="STRING" id="306541.SAMN05421668_101137"/>
<dbReference type="Gene3D" id="3.20.20.150">
    <property type="entry name" value="Divalent-metal-dependent TIM barrel enzymes"/>
    <property type="match status" value="1"/>
</dbReference>
<protein>
    <submittedName>
        <fullName evidence="2 3">Sugar phosphate isomerase</fullName>
    </submittedName>
</protein>
<organism evidence="3 4">
    <name type="scientific">Halolactibacillus miurensis</name>
    <dbReference type="NCBI Taxonomy" id="306541"/>
    <lineage>
        <taxon>Bacteria</taxon>
        <taxon>Bacillati</taxon>
        <taxon>Bacillota</taxon>
        <taxon>Bacilli</taxon>
        <taxon>Bacillales</taxon>
        <taxon>Bacillaceae</taxon>
        <taxon>Halolactibacillus</taxon>
    </lineage>
</organism>
<evidence type="ECO:0000313" key="2">
    <source>
        <dbReference type="EMBL" id="GEM03183.1"/>
    </source>
</evidence>
<accession>A0A1I6P1X5</accession>
<dbReference type="GO" id="GO:0016853">
    <property type="term" value="F:isomerase activity"/>
    <property type="evidence" value="ECO:0007669"/>
    <property type="project" value="UniProtKB-KW"/>
</dbReference>
<dbReference type="RefSeq" id="WP_062320213.1">
    <property type="nucleotide sequence ID" value="NZ_BJWJ01000001.1"/>
</dbReference>
<reference evidence="3 4" key="1">
    <citation type="submission" date="2016-10" db="EMBL/GenBank/DDBJ databases">
        <authorList>
            <person name="de Groot N.N."/>
        </authorList>
    </citation>
    <scope>NUCLEOTIDE SEQUENCE [LARGE SCALE GENOMIC DNA]</scope>
    <source>
        <strain evidence="3 4">DSM 17074</strain>
    </source>
</reference>
<evidence type="ECO:0000313" key="5">
    <source>
        <dbReference type="Proteomes" id="UP000321773"/>
    </source>
</evidence>